<comment type="caution">
    <text evidence="1">The sequence shown here is derived from an EMBL/GenBank/DDBJ whole genome shotgun (WGS) entry which is preliminary data.</text>
</comment>
<reference evidence="1" key="1">
    <citation type="journal article" date="2015" name="Proc. Natl. Acad. Sci. U.S.A.">
        <title>Networks of energetic and metabolic interactions define dynamics in microbial communities.</title>
        <authorList>
            <person name="Embree M."/>
            <person name="Liu J.K."/>
            <person name="Al-Bassam M.M."/>
            <person name="Zengler K."/>
        </authorList>
    </citation>
    <scope>NUCLEOTIDE SEQUENCE</scope>
</reference>
<gene>
    <name evidence="1" type="ORF">ASZ90_017122</name>
</gene>
<protein>
    <recommendedName>
        <fullName evidence="2">Cytidylate kinase</fullName>
    </recommendedName>
</protein>
<dbReference type="AlphaFoldDB" id="A0A0W8E9X1"/>
<organism evidence="1">
    <name type="scientific">hydrocarbon metagenome</name>
    <dbReference type="NCBI Taxonomy" id="938273"/>
    <lineage>
        <taxon>unclassified sequences</taxon>
        <taxon>metagenomes</taxon>
        <taxon>ecological metagenomes</taxon>
    </lineage>
</organism>
<dbReference type="EMBL" id="LNQE01001813">
    <property type="protein sequence ID" value="KUG05440.1"/>
    <property type="molecule type" value="Genomic_DNA"/>
</dbReference>
<sequence length="319" mass="36744">MYQGIAARGDFLLFITVSRQTGSLGKEITELLAKKLDLPVITRDLVMSQWFPKIANTHEIHMLSESPGFFLTPTTQGLSFAEYLENRLRNYIAEQPAIIFGLGAQVIFAGHPAALHVKIMASQEVRIKRIMQTHCLEKKDAERFLGLTDRKHKRYIATIYGKDWSDPTLYHLTLNTDLLGVEEAASLLYHVALNKEISCDIPQETLTNPENPVIFKHPSEEEFAKILDMHNIEWEYEPRTFPTKWDTEGNVTQAFAPDFYLPGFDTYIELTTMNQKYVSEKKKKVQLLRKLYPGININIVFKDDFNTLVKRFGLKDDDR</sequence>
<name>A0A0W8E9X1_9ZZZZ</name>
<dbReference type="Gene3D" id="3.40.50.300">
    <property type="entry name" value="P-loop containing nucleotide triphosphate hydrolases"/>
    <property type="match status" value="1"/>
</dbReference>
<dbReference type="Pfam" id="PF13189">
    <property type="entry name" value="Cytidylate_kin2"/>
    <property type="match status" value="1"/>
</dbReference>
<dbReference type="Gene3D" id="3.40.91.30">
    <property type="match status" value="1"/>
</dbReference>
<accession>A0A0W8E9X1</accession>
<proteinExistence type="predicted"/>
<evidence type="ECO:0000313" key="1">
    <source>
        <dbReference type="EMBL" id="KUG05440.1"/>
    </source>
</evidence>
<dbReference type="InterPro" id="IPR027417">
    <property type="entry name" value="P-loop_NTPase"/>
</dbReference>
<dbReference type="InterPro" id="IPR011335">
    <property type="entry name" value="Restrct_endonuc-II-like"/>
</dbReference>
<evidence type="ECO:0008006" key="2">
    <source>
        <dbReference type="Google" id="ProtNLM"/>
    </source>
</evidence>
<dbReference type="SUPFAM" id="SSF52980">
    <property type="entry name" value="Restriction endonuclease-like"/>
    <property type="match status" value="1"/>
</dbReference>